<keyword evidence="1" id="KW-1133">Transmembrane helix</keyword>
<organism evidence="2 3">
    <name type="scientific">Longibaculum muris</name>
    <dbReference type="NCBI Taxonomy" id="1796628"/>
    <lineage>
        <taxon>Bacteria</taxon>
        <taxon>Bacillati</taxon>
        <taxon>Bacillota</taxon>
        <taxon>Erysipelotrichia</taxon>
        <taxon>Erysipelotrichales</taxon>
        <taxon>Coprobacillaceae</taxon>
        <taxon>Longibaculum</taxon>
    </lineage>
</organism>
<dbReference type="GeneID" id="98915786"/>
<name>A0A4R3YZ90_9FIRM</name>
<sequence length="192" mass="22748">MNHQKNSVIDMTFLISSLFCCLYIYQLFKARFLSVLFIIPLIGFGYYLYKYIQCRNREQAWDDIKKNLLIFGIICIILSGISKYTLDTIEFLSGVYGYTKTVVLNISDYTKIDYSKNIDKPHIKSMMIANRNLYIVKSTNENKVLKIIDEIVDFKEKPKLGYNTYTVKSYKYGDIWFKIHYKNHYCLVEIHV</sequence>
<evidence type="ECO:0000313" key="3">
    <source>
        <dbReference type="Proteomes" id="UP000295515"/>
    </source>
</evidence>
<comment type="caution">
    <text evidence="2">The sequence shown here is derived from an EMBL/GenBank/DDBJ whole genome shotgun (WGS) entry which is preliminary data.</text>
</comment>
<keyword evidence="3" id="KW-1185">Reference proteome</keyword>
<proteinExistence type="predicted"/>
<evidence type="ECO:0000313" key="2">
    <source>
        <dbReference type="EMBL" id="TCV97882.1"/>
    </source>
</evidence>
<evidence type="ECO:0000256" key="1">
    <source>
        <dbReference type="SAM" id="Phobius"/>
    </source>
</evidence>
<protein>
    <submittedName>
        <fullName evidence="2">Uncharacterized protein</fullName>
    </submittedName>
</protein>
<feature type="transmembrane region" description="Helical" evidence="1">
    <location>
        <begin position="68"/>
        <end position="86"/>
    </location>
</feature>
<keyword evidence="1" id="KW-0812">Transmembrane</keyword>
<feature type="transmembrane region" description="Helical" evidence="1">
    <location>
        <begin position="31"/>
        <end position="48"/>
    </location>
</feature>
<accession>A0A4R3YZ90</accession>
<dbReference type="EMBL" id="SMCQ01000014">
    <property type="protein sequence ID" value="TCV97882.1"/>
    <property type="molecule type" value="Genomic_DNA"/>
</dbReference>
<keyword evidence="1" id="KW-0472">Membrane</keyword>
<feature type="transmembrane region" description="Helical" evidence="1">
    <location>
        <begin position="7"/>
        <end position="25"/>
    </location>
</feature>
<dbReference type="RefSeq" id="WP_066444882.1">
    <property type="nucleotide sequence ID" value="NZ_JANKBF010000004.1"/>
</dbReference>
<gene>
    <name evidence="2" type="ORF">EDD60_11448</name>
</gene>
<reference evidence="2 3" key="1">
    <citation type="submission" date="2019-03" db="EMBL/GenBank/DDBJ databases">
        <title>Genomic Encyclopedia of Type Strains, Phase IV (KMG-IV): sequencing the most valuable type-strain genomes for metagenomic binning, comparative biology and taxonomic classification.</title>
        <authorList>
            <person name="Goeker M."/>
        </authorList>
    </citation>
    <scope>NUCLEOTIDE SEQUENCE [LARGE SCALE GENOMIC DNA]</scope>
    <source>
        <strain evidence="2 3">DSM 29487</strain>
    </source>
</reference>
<dbReference type="Proteomes" id="UP000295515">
    <property type="component" value="Unassembled WGS sequence"/>
</dbReference>
<dbReference type="AlphaFoldDB" id="A0A4R3YZ90"/>